<evidence type="ECO:0000259" key="1">
    <source>
        <dbReference type="Pfam" id="PF04542"/>
    </source>
</evidence>
<dbReference type="EMBL" id="RWKW01000005">
    <property type="protein sequence ID" value="RST88048.1"/>
    <property type="molecule type" value="Genomic_DNA"/>
</dbReference>
<comment type="caution">
    <text evidence="2">The sequence shown here is derived from an EMBL/GenBank/DDBJ whole genome shotgun (WGS) entry which is preliminary data.</text>
</comment>
<proteinExistence type="predicted"/>
<accession>A0A429Z2Z7</accession>
<dbReference type="GO" id="GO:0006352">
    <property type="term" value="P:DNA-templated transcription initiation"/>
    <property type="evidence" value="ECO:0007669"/>
    <property type="project" value="InterPro"/>
</dbReference>
<reference evidence="2 3" key="1">
    <citation type="submission" date="2018-12" db="EMBL/GenBank/DDBJ databases">
        <title>Mesorhizobium carbonis sp. nov., isolated from coal mine water.</title>
        <authorList>
            <person name="Xin W."/>
            <person name="Xu Z."/>
            <person name="Xiang F."/>
            <person name="Zhang J."/>
            <person name="Xi L."/>
            <person name="Liu J."/>
        </authorList>
    </citation>
    <scope>NUCLEOTIDE SEQUENCE [LARGE SCALE GENOMIC DNA]</scope>
    <source>
        <strain evidence="2 3">B2.3</strain>
    </source>
</reference>
<keyword evidence="3" id="KW-1185">Reference proteome</keyword>
<dbReference type="Pfam" id="PF04542">
    <property type="entry name" value="Sigma70_r2"/>
    <property type="match status" value="1"/>
</dbReference>
<dbReference type="GO" id="GO:0003700">
    <property type="term" value="F:DNA-binding transcription factor activity"/>
    <property type="evidence" value="ECO:0007669"/>
    <property type="project" value="InterPro"/>
</dbReference>
<name>A0A429Z2Z7_9HYPH</name>
<dbReference type="Proteomes" id="UP000278398">
    <property type="component" value="Unassembled WGS sequence"/>
</dbReference>
<dbReference type="AlphaFoldDB" id="A0A429Z2Z7"/>
<dbReference type="RefSeq" id="WP_126697903.1">
    <property type="nucleotide sequence ID" value="NZ_RWKW01000005.1"/>
</dbReference>
<evidence type="ECO:0000313" key="3">
    <source>
        <dbReference type="Proteomes" id="UP000278398"/>
    </source>
</evidence>
<gene>
    <name evidence="2" type="ORF">EJC49_02615</name>
</gene>
<feature type="domain" description="RNA polymerase sigma-70 region 2" evidence="1">
    <location>
        <begin position="7"/>
        <end position="67"/>
    </location>
</feature>
<dbReference type="Gene3D" id="1.10.1740.10">
    <property type="match status" value="1"/>
</dbReference>
<dbReference type="OrthoDB" id="1524900at2"/>
<protein>
    <submittedName>
        <fullName evidence="2">Sigma-70 family RNA polymerase sigma factor</fullName>
    </submittedName>
</protein>
<sequence>MLDAARLHRLRGLARRYARGSQDADDLLQDALIVAIGAGRLRDRDLDAWLIGVMRNIAATTHRGAARRAQRETAFASVVEHPSSAGLPDGLPANFVGSLPPSLRLVAMLAGAGATRAEIRHIIGTSDMALRQRIGTLKARWRVHLAVGGESEGATLSRLPLPFGAIRRALLPVARQLGVALASHDPDGHLLAFDLSSARPHERALGGN</sequence>
<evidence type="ECO:0000313" key="2">
    <source>
        <dbReference type="EMBL" id="RST88048.1"/>
    </source>
</evidence>
<organism evidence="2 3">
    <name type="scientific">Aquibium carbonis</name>
    <dbReference type="NCBI Taxonomy" id="2495581"/>
    <lineage>
        <taxon>Bacteria</taxon>
        <taxon>Pseudomonadati</taxon>
        <taxon>Pseudomonadota</taxon>
        <taxon>Alphaproteobacteria</taxon>
        <taxon>Hyphomicrobiales</taxon>
        <taxon>Phyllobacteriaceae</taxon>
        <taxon>Aquibium</taxon>
    </lineage>
</organism>
<dbReference type="InterPro" id="IPR007627">
    <property type="entry name" value="RNA_pol_sigma70_r2"/>
</dbReference>
<dbReference type="SUPFAM" id="SSF88946">
    <property type="entry name" value="Sigma2 domain of RNA polymerase sigma factors"/>
    <property type="match status" value="1"/>
</dbReference>
<dbReference type="InterPro" id="IPR013325">
    <property type="entry name" value="RNA_pol_sigma_r2"/>
</dbReference>